<comment type="caution">
    <text evidence="9">The sequence shown here is derived from an EMBL/GenBank/DDBJ whole genome shotgun (WGS) entry which is preliminary data.</text>
</comment>
<dbReference type="SMART" id="SM01043">
    <property type="entry name" value="BTAD"/>
    <property type="match status" value="1"/>
</dbReference>
<keyword evidence="2" id="KW-0902">Two-component regulatory system</keyword>
<dbReference type="EMBL" id="JAVREY010000096">
    <property type="protein sequence ID" value="MDT0469165.1"/>
    <property type="molecule type" value="Genomic_DNA"/>
</dbReference>
<dbReference type="InterPro" id="IPR016032">
    <property type="entry name" value="Sig_transdc_resp-reg_C-effctor"/>
</dbReference>
<organism evidence="9 10">
    <name type="scientific">Streptomyces gibsoniae</name>
    <dbReference type="NCBI Taxonomy" id="3075529"/>
    <lineage>
        <taxon>Bacteria</taxon>
        <taxon>Bacillati</taxon>
        <taxon>Actinomycetota</taxon>
        <taxon>Actinomycetes</taxon>
        <taxon>Kitasatosporales</taxon>
        <taxon>Streptomycetaceae</taxon>
        <taxon>Streptomyces</taxon>
    </lineage>
</organism>
<dbReference type="SUPFAM" id="SSF55073">
    <property type="entry name" value="Nucleotide cyclase"/>
    <property type="match status" value="1"/>
</dbReference>
<dbReference type="Gene3D" id="3.30.70.1230">
    <property type="entry name" value="Nucleotide cyclase"/>
    <property type="match status" value="1"/>
</dbReference>
<evidence type="ECO:0000256" key="7">
    <source>
        <dbReference type="SAM" id="MobiDB-lite"/>
    </source>
</evidence>
<dbReference type="SMART" id="SM00862">
    <property type="entry name" value="Trans_reg_C"/>
    <property type="match status" value="1"/>
</dbReference>
<dbReference type="Pfam" id="PF13191">
    <property type="entry name" value="AAA_16"/>
    <property type="match status" value="1"/>
</dbReference>
<sequence>MQFRILGPLESMDEGRQVALGGTKQRATLGYLLLRANRVVATSQLLNVLWPVEDAPTSARKILQNAVWGLRRVLTPHHGAERPTLVTQPPGYRLAVDPDDVDLYRFQRVVEEGRAKLAAGSPQTAAQLLRDALALWRGPVLADLVEAGISWPELTAVQNSRLDVMEDYFDAELACGRQLAVLGELEAMVEDSALRERSCGQLMLALYRSGRQADALNVYGRVRHALVEDLGLEPGRELQLLHQAILTQDPSLNLPEVMHVVGEPQGMPSPVPPAQDGPDPVAAQVSPPEPSGEGERPVRTGAERDAERTLATAAGSVQRRQVAVLFVRAQLLAANDAPANVPYRLGTADADELLERVSGWMQESIEHFGGSVTATIGSVSMAVFDSSDEGDDAARAVLSALAIRDGLNTAVGSMAQLGGARPTLSLHAAVATGEALLRYRETAADAAAATISGTLVDRCHALLSRAAADGIRVCERTLERTRSMIEYVTHDSDEGVALGIRTDYMDLATIPTVERDFELGLLGDLLKRTMHRTTPHLVTVLGEAGSGKTRFLAEFGNVVQDEVNLARFQVGRTPLSGQDSIFALQAELVSALCGIQPGDSLQVALAKLERTVRGLVGEERAHRLLLCLTPLIDPSGAPAGPMDPESELDAWLHFLERTVLDRPLVLVIDDLHRAGNALLDFVSGLADFSGVPLLVVASARPELFQRRGDWGGGKHHFTSMTLEPLSDAAVDTLFDFAMASATRHTEPQRPAAGTPGGTRPVGVGERSEERRRRFIMRTLLAMGRPRQLGAPRACGAAT</sequence>
<dbReference type="PANTHER" id="PTHR35807:SF1">
    <property type="entry name" value="TRANSCRIPTIONAL REGULATOR REDD"/>
    <property type="match status" value="1"/>
</dbReference>
<gene>
    <name evidence="9" type="ORF">RM764_40415</name>
</gene>
<evidence type="ECO:0000256" key="6">
    <source>
        <dbReference type="PROSITE-ProRule" id="PRU01091"/>
    </source>
</evidence>
<dbReference type="InterPro" id="IPR041664">
    <property type="entry name" value="AAA_16"/>
</dbReference>
<feature type="compositionally biased region" description="Low complexity" evidence="7">
    <location>
        <begin position="749"/>
        <end position="764"/>
    </location>
</feature>
<proteinExistence type="inferred from homology"/>
<dbReference type="PROSITE" id="PS51755">
    <property type="entry name" value="OMPR_PHOB"/>
    <property type="match status" value="1"/>
</dbReference>
<name>A0ABU2U7U1_9ACTN</name>
<feature type="region of interest" description="Disordered" evidence="7">
    <location>
        <begin position="262"/>
        <end position="313"/>
    </location>
</feature>
<feature type="compositionally biased region" description="Basic and acidic residues" evidence="7">
    <location>
        <begin position="293"/>
        <end position="308"/>
    </location>
</feature>
<dbReference type="PANTHER" id="PTHR35807">
    <property type="entry name" value="TRANSCRIPTIONAL REGULATOR REDD-RELATED"/>
    <property type="match status" value="1"/>
</dbReference>
<reference evidence="10" key="1">
    <citation type="submission" date="2023-07" db="EMBL/GenBank/DDBJ databases">
        <title>30 novel species of actinomycetes from the DSMZ collection.</title>
        <authorList>
            <person name="Nouioui I."/>
        </authorList>
    </citation>
    <scope>NUCLEOTIDE SEQUENCE [LARGE SCALE GENOMIC DNA]</scope>
    <source>
        <strain evidence="10">DSM 41699</strain>
    </source>
</reference>
<keyword evidence="5" id="KW-0804">Transcription</keyword>
<feature type="region of interest" description="Disordered" evidence="7">
    <location>
        <begin position="742"/>
        <end position="768"/>
    </location>
</feature>
<dbReference type="Proteomes" id="UP001183809">
    <property type="component" value="Unassembled WGS sequence"/>
</dbReference>
<evidence type="ECO:0000256" key="5">
    <source>
        <dbReference type="ARBA" id="ARBA00023163"/>
    </source>
</evidence>
<dbReference type="InterPro" id="IPR029787">
    <property type="entry name" value="Nucleotide_cyclase"/>
</dbReference>
<keyword evidence="3" id="KW-0805">Transcription regulation</keyword>
<dbReference type="InterPro" id="IPR005158">
    <property type="entry name" value="BTAD"/>
</dbReference>
<feature type="domain" description="OmpR/PhoB-type" evidence="8">
    <location>
        <begin position="1"/>
        <end position="96"/>
    </location>
</feature>
<evidence type="ECO:0000259" key="8">
    <source>
        <dbReference type="PROSITE" id="PS51755"/>
    </source>
</evidence>
<keyword evidence="10" id="KW-1185">Reference proteome</keyword>
<evidence type="ECO:0000256" key="2">
    <source>
        <dbReference type="ARBA" id="ARBA00023012"/>
    </source>
</evidence>
<dbReference type="SUPFAM" id="SSF46894">
    <property type="entry name" value="C-terminal effector domain of the bipartite response regulators"/>
    <property type="match status" value="1"/>
</dbReference>
<dbReference type="Gene3D" id="1.10.10.10">
    <property type="entry name" value="Winged helix-like DNA-binding domain superfamily/Winged helix DNA-binding domain"/>
    <property type="match status" value="1"/>
</dbReference>
<evidence type="ECO:0000256" key="3">
    <source>
        <dbReference type="ARBA" id="ARBA00023015"/>
    </source>
</evidence>
<evidence type="ECO:0000256" key="1">
    <source>
        <dbReference type="ARBA" id="ARBA00005820"/>
    </source>
</evidence>
<dbReference type="InterPro" id="IPR001867">
    <property type="entry name" value="OmpR/PhoB-type_DNA-bd"/>
</dbReference>
<dbReference type="SUPFAM" id="SSF52540">
    <property type="entry name" value="P-loop containing nucleoside triphosphate hydrolases"/>
    <property type="match status" value="1"/>
</dbReference>
<feature type="DNA-binding region" description="OmpR/PhoB-type" evidence="6">
    <location>
        <begin position="1"/>
        <end position="96"/>
    </location>
</feature>
<evidence type="ECO:0000313" key="9">
    <source>
        <dbReference type="EMBL" id="MDT0469165.1"/>
    </source>
</evidence>
<comment type="similarity">
    <text evidence="1">Belongs to the AfsR/DnrI/RedD regulatory family.</text>
</comment>
<dbReference type="Gene3D" id="1.25.40.10">
    <property type="entry name" value="Tetratricopeptide repeat domain"/>
    <property type="match status" value="1"/>
</dbReference>
<keyword evidence="4 6" id="KW-0238">DNA-binding</keyword>
<evidence type="ECO:0000313" key="10">
    <source>
        <dbReference type="Proteomes" id="UP001183809"/>
    </source>
</evidence>
<accession>A0ABU2U7U1</accession>
<dbReference type="Pfam" id="PF03704">
    <property type="entry name" value="BTAD"/>
    <property type="match status" value="1"/>
</dbReference>
<dbReference type="InterPro" id="IPR011990">
    <property type="entry name" value="TPR-like_helical_dom_sf"/>
</dbReference>
<dbReference type="RefSeq" id="WP_311700606.1">
    <property type="nucleotide sequence ID" value="NZ_JAVREY010000096.1"/>
</dbReference>
<dbReference type="SUPFAM" id="SSF48452">
    <property type="entry name" value="TPR-like"/>
    <property type="match status" value="1"/>
</dbReference>
<dbReference type="InterPro" id="IPR027417">
    <property type="entry name" value="P-loop_NTPase"/>
</dbReference>
<protein>
    <submittedName>
        <fullName evidence="9">BTAD domain-containing putative transcriptional regulator</fullName>
    </submittedName>
</protein>
<dbReference type="InterPro" id="IPR051677">
    <property type="entry name" value="AfsR-DnrI-RedD_regulator"/>
</dbReference>
<dbReference type="CDD" id="cd15831">
    <property type="entry name" value="BTAD"/>
    <property type="match status" value="1"/>
</dbReference>
<dbReference type="InterPro" id="IPR036388">
    <property type="entry name" value="WH-like_DNA-bd_sf"/>
</dbReference>
<evidence type="ECO:0000256" key="4">
    <source>
        <dbReference type="ARBA" id="ARBA00023125"/>
    </source>
</evidence>